<proteinExistence type="inferred from homology"/>
<dbReference type="PANTHER" id="PTHR43591:SF24">
    <property type="entry name" value="2-METHOXY-6-POLYPRENYL-1,4-BENZOQUINOL METHYLASE, MITOCHONDRIAL"/>
    <property type="match status" value="1"/>
</dbReference>
<feature type="binding site" evidence="5">
    <location>
        <position position="92"/>
    </location>
    <ligand>
        <name>S-adenosyl-L-methionine</name>
        <dbReference type="ChEBI" id="CHEBI:59789"/>
    </ligand>
</feature>
<dbReference type="NCBIfam" id="TIGR01934">
    <property type="entry name" value="MenG_MenH_UbiE"/>
    <property type="match status" value="1"/>
</dbReference>
<feature type="binding site" evidence="5">
    <location>
        <position position="72"/>
    </location>
    <ligand>
        <name>S-adenosyl-L-methionine</name>
        <dbReference type="ChEBI" id="CHEBI:59789"/>
    </ligand>
</feature>
<reference evidence="6 7" key="1">
    <citation type="submission" date="2017-11" db="EMBL/GenBank/DDBJ databases">
        <title>Infants hospitalized years apart are colonized by the same room-sourced microbial strains.</title>
        <authorList>
            <person name="Brooks B."/>
            <person name="Olm M.R."/>
            <person name="Firek B.A."/>
            <person name="Baker R."/>
            <person name="Thomas B.C."/>
            <person name="Morowitz M.J."/>
            <person name="Banfield J.F."/>
        </authorList>
    </citation>
    <scope>NUCLEOTIDE SEQUENCE [LARGE SCALE GENOMIC DNA]</scope>
    <source>
        <strain evidence="6">S2_009_000_R2_76</strain>
    </source>
</reference>
<comment type="pathway">
    <text evidence="5">Quinol/quinone metabolism; menaquinone biosynthesis; menaquinol from 1,4-dihydroxy-2-naphthoate: step 2/2.</text>
</comment>
<feature type="binding site" evidence="5">
    <location>
        <begin position="120"/>
        <end position="121"/>
    </location>
    <ligand>
        <name>S-adenosyl-L-methionine</name>
        <dbReference type="ChEBI" id="CHEBI:59789"/>
    </ligand>
</feature>
<protein>
    <recommendedName>
        <fullName evidence="5">Demethylmenaquinone methyltransferase</fullName>
        <ecNumber evidence="5">2.1.1.163</ecNumber>
    </recommendedName>
</protein>
<evidence type="ECO:0000256" key="4">
    <source>
        <dbReference type="ARBA" id="ARBA00022691"/>
    </source>
</evidence>
<dbReference type="PANTHER" id="PTHR43591">
    <property type="entry name" value="METHYLTRANSFERASE"/>
    <property type="match status" value="1"/>
</dbReference>
<keyword evidence="1 5" id="KW-0474">Menaquinone biosynthesis</keyword>
<evidence type="ECO:0000256" key="2">
    <source>
        <dbReference type="ARBA" id="ARBA00022603"/>
    </source>
</evidence>
<dbReference type="GO" id="GO:0043770">
    <property type="term" value="F:demethylmenaquinone methyltransferase activity"/>
    <property type="evidence" value="ECO:0007669"/>
    <property type="project" value="UniProtKB-UniRule"/>
</dbReference>
<sequence length="247" mass="27773">MSKFAHDNLTPYQDSTLTKKDQVANMFNNIAGKYDFLNHFLSIGIDVIWRKNALNQLKSIQPKKMLDVATGTGDLAIMAAKRLHPDAITGIDISTGMLAVGEEKIKKANLEKVITMLEGDSENLPFEDNTFDAITVSFGVRNFQNLEKGLSEMFRVLKPGGKAIILEFSRPKQSIFKGIYKLYMNVVTPNVGKMVAKNFEAYDYLNESAKLFPERNDFTKILDDCGYKNTKFIPQTMGICCIYVGEK</sequence>
<keyword evidence="4 5" id="KW-0949">S-adenosyl-L-methionine</keyword>
<evidence type="ECO:0000313" key="7">
    <source>
        <dbReference type="Proteomes" id="UP000249645"/>
    </source>
</evidence>
<dbReference type="PROSITE" id="PS01184">
    <property type="entry name" value="UBIE_2"/>
    <property type="match status" value="1"/>
</dbReference>
<dbReference type="SUPFAM" id="SSF53335">
    <property type="entry name" value="S-adenosyl-L-methionine-dependent methyltransferases"/>
    <property type="match status" value="1"/>
</dbReference>
<evidence type="ECO:0000256" key="5">
    <source>
        <dbReference type="HAMAP-Rule" id="MF_01813"/>
    </source>
</evidence>
<dbReference type="EMBL" id="QFOI01000011">
    <property type="protein sequence ID" value="PZP52163.1"/>
    <property type="molecule type" value="Genomic_DNA"/>
</dbReference>
<dbReference type="InterPro" id="IPR029063">
    <property type="entry name" value="SAM-dependent_MTases_sf"/>
</dbReference>
<dbReference type="EC" id="2.1.1.163" evidence="5"/>
<keyword evidence="2 5" id="KW-0489">Methyltransferase</keyword>
<dbReference type="Gene3D" id="3.40.50.150">
    <property type="entry name" value="Vaccinia Virus protein VP39"/>
    <property type="match status" value="1"/>
</dbReference>
<accession>A0A2W5FB35</accession>
<comment type="caution">
    <text evidence="6">The sequence shown here is derived from an EMBL/GenBank/DDBJ whole genome shotgun (WGS) entry which is preliminary data.</text>
</comment>
<dbReference type="Pfam" id="PF01209">
    <property type="entry name" value="Ubie_methyltran"/>
    <property type="match status" value="1"/>
</dbReference>
<feature type="binding site" evidence="5">
    <location>
        <position position="137"/>
    </location>
    <ligand>
        <name>S-adenosyl-L-methionine</name>
        <dbReference type="ChEBI" id="CHEBI:59789"/>
    </ligand>
</feature>
<dbReference type="PROSITE" id="PS51608">
    <property type="entry name" value="SAM_MT_UBIE"/>
    <property type="match status" value="1"/>
</dbReference>
<keyword evidence="3 5" id="KW-0808">Transferase</keyword>
<dbReference type="InterPro" id="IPR004033">
    <property type="entry name" value="UbiE/COQ5_MeTrFase"/>
</dbReference>
<dbReference type="NCBIfam" id="NF001244">
    <property type="entry name" value="PRK00216.1-5"/>
    <property type="match status" value="1"/>
</dbReference>
<evidence type="ECO:0000313" key="6">
    <source>
        <dbReference type="EMBL" id="PZP52163.1"/>
    </source>
</evidence>
<dbReference type="UniPathway" id="UPA00079">
    <property type="reaction ID" value="UER00169"/>
</dbReference>
<dbReference type="PROSITE" id="PS01183">
    <property type="entry name" value="UBIE_1"/>
    <property type="match status" value="1"/>
</dbReference>
<comment type="catalytic activity">
    <reaction evidence="5">
        <text>a 2-demethylmenaquinol + S-adenosyl-L-methionine = a menaquinol + S-adenosyl-L-homocysteine + H(+)</text>
        <dbReference type="Rhea" id="RHEA:42640"/>
        <dbReference type="Rhea" id="RHEA-COMP:9539"/>
        <dbReference type="Rhea" id="RHEA-COMP:9563"/>
        <dbReference type="ChEBI" id="CHEBI:15378"/>
        <dbReference type="ChEBI" id="CHEBI:18151"/>
        <dbReference type="ChEBI" id="CHEBI:55437"/>
        <dbReference type="ChEBI" id="CHEBI:57856"/>
        <dbReference type="ChEBI" id="CHEBI:59789"/>
        <dbReference type="EC" id="2.1.1.163"/>
    </reaction>
</comment>
<comment type="similarity">
    <text evidence="5">Belongs to the class I-like SAM-binding methyltransferase superfamily. MenG/UbiE family.</text>
</comment>
<gene>
    <name evidence="5" type="primary">menG</name>
    <name evidence="6" type="ORF">DI598_01450</name>
</gene>
<evidence type="ECO:0000256" key="3">
    <source>
        <dbReference type="ARBA" id="ARBA00022679"/>
    </source>
</evidence>
<organism evidence="6 7">
    <name type="scientific">Pseudopedobacter saltans</name>
    <dbReference type="NCBI Taxonomy" id="151895"/>
    <lineage>
        <taxon>Bacteria</taxon>
        <taxon>Pseudomonadati</taxon>
        <taxon>Bacteroidota</taxon>
        <taxon>Sphingobacteriia</taxon>
        <taxon>Sphingobacteriales</taxon>
        <taxon>Sphingobacteriaceae</taxon>
        <taxon>Pseudopedobacter</taxon>
    </lineage>
</organism>
<dbReference type="AlphaFoldDB" id="A0A2W5FB35"/>
<dbReference type="GO" id="GO:0032259">
    <property type="term" value="P:methylation"/>
    <property type="evidence" value="ECO:0007669"/>
    <property type="project" value="UniProtKB-KW"/>
</dbReference>
<name>A0A2W5FB35_9SPHI</name>
<evidence type="ECO:0000256" key="1">
    <source>
        <dbReference type="ARBA" id="ARBA00022428"/>
    </source>
</evidence>
<dbReference type="InterPro" id="IPR023576">
    <property type="entry name" value="UbiE/COQ5_MeTrFase_CS"/>
</dbReference>
<dbReference type="HAMAP" id="MF_01813">
    <property type="entry name" value="MenG_UbiE_methyltr"/>
    <property type="match status" value="1"/>
</dbReference>
<comment type="function">
    <text evidence="5">Methyltransferase required for the conversion of demethylmenaquinol (DMKH2) to menaquinol (MKH2).</text>
</comment>
<dbReference type="GO" id="GO:0009234">
    <property type="term" value="P:menaquinone biosynthetic process"/>
    <property type="evidence" value="ECO:0007669"/>
    <property type="project" value="UniProtKB-UniRule"/>
</dbReference>
<dbReference type="Proteomes" id="UP000249645">
    <property type="component" value="Unassembled WGS sequence"/>
</dbReference>
<dbReference type="CDD" id="cd02440">
    <property type="entry name" value="AdoMet_MTases"/>
    <property type="match status" value="1"/>
</dbReference>